<accession>A0AAE1PIC3</accession>
<feature type="region of interest" description="Disordered" evidence="2">
    <location>
        <begin position="1"/>
        <end position="61"/>
    </location>
</feature>
<dbReference type="Proteomes" id="UP001292094">
    <property type="component" value="Unassembled WGS sequence"/>
</dbReference>
<evidence type="ECO:0000256" key="1">
    <source>
        <dbReference type="SAM" id="Coils"/>
    </source>
</evidence>
<evidence type="ECO:0000313" key="4">
    <source>
        <dbReference type="Proteomes" id="UP001292094"/>
    </source>
</evidence>
<proteinExistence type="predicted"/>
<name>A0AAE1PIC3_9EUCA</name>
<sequence>MAVTPSPTSSTIFKFDEGETGGKNHGKGEESTRSCTSALPSSPLPSPRQSQQGGEKDRERLLEEVTKLCRERHRLARLHRKAELRVRDSLARRRQGEVGPEVEEDGEEDWGERVAVAREALMAADKETTANQLHYKLMLEEARTQAGNASAQATETVNKLLEKQRHLVQRSFSPLPPERDRTQVVETLLRKQNEAEEQLQQGRSLYFTLLLRKQHLQQQQEQQHMEDSNQGDHQVSQAEMLQLLVETEAYKEEANVQESSLEAHRNSLKKVETTIAKQMQEKVEVDEEVNQAEEAVVSLQKQLNEERVKLKELSEKQAHFRKSVVALQPNSRLKLDPLLAADLKEKLVLRTSLEEELLRLKQAHGSGKGSTSEKSGKKVVTVK</sequence>
<dbReference type="EMBL" id="JAWZYT010001923">
    <property type="protein sequence ID" value="KAK4308156.1"/>
    <property type="molecule type" value="Genomic_DNA"/>
</dbReference>
<feature type="compositionally biased region" description="Polar residues" evidence="2">
    <location>
        <begin position="1"/>
        <end position="12"/>
    </location>
</feature>
<feature type="region of interest" description="Disordered" evidence="2">
    <location>
        <begin position="361"/>
        <end position="383"/>
    </location>
</feature>
<comment type="caution">
    <text evidence="3">The sequence shown here is derived from an EMBL/GenBank/DDBJ whole genome shotgun (WGS) entry which is preliminary data.</text>
</comment>
<evidence type="ECO:0000313" key="3">
    <source>
        <dbReference type="EMBL" id="KAK4308156.1"/>
    </source>
</evidence>
<gene>
    <name evidence="3" type="ORF">Pmani_020124</name>
</gene>
<reference evidence="3" key="1">
    <citation type="submission" date="2023-11" db="EMBL/GenBank/DDBJ databases">
        <title>Genome assemblies of two species of porcelain crab, Petrolisthes cinctipes and Petrolisthes manimaculis (Anomura: Porcellanidae).</title>
        <authorList>
            <person name="Angst P."/>
        </authorList>
    </citation>
    <scope>NUCLEOTIDE SEQUENCE</scope>
    <source>
        <strain evidence="3">PB745_02</strain>
        <tissue evidence="3">Gill</tissue>
    </source>
</reference>
<organism evidence="3 4">
    <name type="scientific">Petrolisthes manimaculis</name>
    <dbReference type="NCBI Taxonomy" id="1843537"/>
    <lineage>
        <taxon>Eukaryota</taxon>
        <taxon>Metazoa</taxon>
        <taxon>Ecdysozoa</taxon>
        <taxon>Arthropoda</taxon>
        <taxon>Crustacea</taxon>
        <taxon>Multicrustacea</taxon>
        <taxon>Malacostraca</taxon>
        <taxon>Eumalacostraca</taxon>
        <taxon>Eucarida</taxon>
        <taxon>Decapoda</taxon>
        <taxon>Pleocyemata</taxon>
        <taxon>Anomura</taxon>
        <taxon>Galatheoidea</taxon>
        <taxon>Porcellanidae</taxon>
        <taxon>Petrolisthes</taxon>
    </lineage>
</organism>
<protein>
    <submittedName>
        <fullName evidence="3">Uncharacterized protein</fullName>
    </submittedName>
</protein>
<feature type="compositionally biased region" description="Basic and acidic residues" evidence="2">
    <location>
        <begin position="14"/>
        <end position="32"/>
    </location>
</feature>
<feature type="coiled-coil region" evidence="1">
    <location>
        <begin position="261"/>
        <end position="316"/>
    </location>
</feature>
<keyword evidence="4" id="KW-1185">Reference proteome</keyword>
<keyword evidence="1" id="KW-0175">Coiled coil</keyword>
<feature type="compositionally biased region" description="Low complexity" evidence="2">
    <location>
        <begin position="369"/>
        <end position="383"/>
    </location>
</feature>
<evidence type="ECO:0000256" key="2">
    <source>
        <dbReference type="SAM" id="MobiDB-lite"/>
    </source>
</evidence>
<dbReference type="AlphaFoldDB" id="A0AAE1PIC3"/>